<dbReference type="Pfam" id="PF11710">
    <property type="entry name" value="Git3"/>
    <property type="match status" value="1"/>
</dbReference>
<evidence type="ECO:0000313" key="9">
    <source>
        <dbReference type="EMBL" id="KAK4235589.1"/>
    </source>
</evidence>
<proteinExistence type="predicted"/>
<accession>A0AAN7C577</accession>
<feature type="compositionally biased region" description="Polar residues" evidence="5">
    <location>
        <begin position="300"/>
        <end position="311"/>
    </location>
</feature>
<evidence type="ECO:0000256" key="1">
    <source>
        <dbReference type="ARBA" id="ARBA00004141"/>
    </source>
</evidence>
<feature type="domain" description="Glucose receptor Git3-like N-terminal" evidence="7">
    <location>
        <begin position="36"/>
        <end position="219"/>
    </location>
</feature>
<feature type="compositionally biased region" description="Polar residues" evidence="5">
    <location>
        <begin position="400"/>
        <end position="409"/>
    </location>
</feature>
<dbReference type="PANTHER" id="PTHR23112">
    <property type="entry name" value="G PROTEIN-COUPLED RECEPTOR 157-RELATED"/>
    <property type="match status" value="1"/>
</dbReference>
<comment type="caution">
    <text evidence="9">The sequence shown here is derived from an EMBL/GenBank/DDBJ whole genome shotgun (WGS) entry which is preliminary data.</text>
</comment>
<dbReference type="AlphaFoldDB" id="A0AAN7C577"/>
<feature type="transmembrane region" description="Helical" evidence="6">
    <location>
        <begin position="36"/>
        <end position="59"/>
    </location>
</feature>
<dbReference type="GO" id="GO:0005886">
    <property type="term" value="C:plasma membrane"/>
    <property type="evidence" value="ECO:0007669"/>
    <property type="project" value="TreeGrafter"/>
</dbReference>
<evidence type="ECO:0000259" key="8">
    <source>
        <dbReference type="Pfam" id="PF11970"/>
    </source>
</evidence>
<dbReference type="InterPro" id="IPR023041">
    <property type="entry name" value="Glucose_rcpt_Git3-like_N"/>
</dbReference>
<keyword evidence="4 6" id="KW-0472">Membrane</keyword>
<evidence type="ECO:0000313" key="10">
    <source>
        <dbReference type="Proteomes" id="UP001303760"/>
    </source>
</evidence>
<sequence>MTLLQRFGGGAASGTPGLMAARHVVDVDSTQPMVQALLILSLTFALASVLATLSALYWFVKMRRSFRHELILLLIQSDFLKSFVFVVFPIISFASGGIHSDSTLCQISGFALAVGIESSDVAVLLIALHSLMCIFRPRSGLYPYRQAAYSVFYLCPIVAASLAFINGSGYENMNHYCYLRTDRNWARMALSWFPRYIVCASIVIIYVFIYLYIRRRMGDYERRCSEAMQQQPPRLSISALPTPRLCYHGLIPSTPTSRRTSAVGTVAAEKDRQRSASSIASVWTEERGTTGWNWAVFKQPRSSGATQPTSDDTADPIPPHITSLLSPAAAYSGRPSQATITGDQSTPPSVKTRVSFQSQPQEPSGRPTYVNENMGNDSTQLPLQPSRALLPPRLSSICKQQSPATTNTIVDEPDPSPTLPRLPALCPTDSANTKQREKTLRQLRTLFAYPLVYIIVWLFPFVSHVLGYDDDSSRAGDGPPPFWLLVLGIISLCAQGAVDCVLFMVREKPWRYAQGRGFWLSLGRRWAWSLGGWLGDGGGSSRAGRTREERLVDGRLARERREEEIVVQRELVRSRAGDGGRGRVKEWWEVHEDYGDGGLKGGGIEGGSLDEEGQDTLHYGFR</sequence>
<keyword evidence="3 6" id="KW-1133">Transmembrane helix</keyword>
<dbReference type="InterPro" id="IPR022596">
    <property type="entry name" value="GPR1/2/3_C"/>
</dbReference>
<comment type="subcellular location">
    <subcellularLocation>
        <location evidence="1">Membrane</location>
        <topology evidence="1">Multi-pass membrane protein</topology>
    </subcellularLocation>
</comment>
<keyword evidence="9" id="KW-0675">Receptor</keyword>
<dbReference type="GO" id="GO:0007189">
    <property type="term" value="P:adenylate cyclase-activating G protein-coupled receptor signaling pathway"/>
    <property type="evidence" value="ECO:0007669"/>
    <property type="project" value="TreeGrafter"/>
</dbReference>
<feature type="transmembrane region" description="Helical" evidence="6">
    <location>
        <begin position="193"/>
        <end position="213"/>
    </location>
</feature>
<reference evidence="9" key="2">
    <citation type="submission" date="2023-05" db="EMBL/GenBank/DDBJ databases">
        <authorList>
            <consortium name="Lawrence Berkeley National Laboratory"/>
            <person name="Steindorff A."/>
            <person name="Hensen N."/>
            <person name="Bonometti L."/>
            <person name="Westerberg I."/>
            <person name="Brannstrom I.O."/>
            <person name="Guillou S."/>
            <person name="Cros-Aarteil S."/>
            <person name="Calhoun S."/>
            <person name="Haridas S."/>
            <person name="Kuo A."/>
            <person name="Mondo S."/>
            <person name="Pangilinan J."/>
            <person name="Riley R."/>
            <person name="Labutti K."/>
            <person name="Andreopoulos B."/>
            <person name="Lipzen A."/>
            <person name="Chen C."/>
            <person name="Yanf M."/>
            <person name="Daum C."/>
            <person name="Ng V."/>
            <person name="Clum A."/>
            <person name="Ohm R."/>
            <person name="Martin F."/>
            <person name="Silar P."/>
            <person name="Natvig D."/>
            <person name="Lalanne C."/>
            <person name="Gautier V."/>
            <person name="Ament-Velasquez S.L."/>
            <person name="Kruys A."/>
            <person name="Hutchinson M.I."/>
            <person name="Powell A.J."/>
            <person name="Barry K."/>
            <person name="Miller A.N."/>
            <person name="Grigoriev I.V."/>
            <person name="Debuchy R."/>
            <person name="Gladieux P."/>
            <person name="Thoren M.H."/>
            <person name="Johannesson H."/>
        </authorList>
    </citation>
    <scope>NUCLEOTIDE SEQUENCE</scope>
    <source>
        <strain evidence="9">CBS 532.94</strain>
    </source>
</reference>
<feature type="domain" description="G protein-coupled receptor GPR1/2/3 C-terminal" evidence="8">
    <location>
        <begin position="434"/>
        <end position="512"/>
    </location>
</feature>
<feature type="compositionally biased region" description="Polar residues" evidence="5">
    <location>
        <begin position="334"/>
        <end position="362"/>
    </location>
</feature>
<protein>
    <submittedName>
        <fullName evidence="9">G protein-coupled glucose receptor regulating Gpa2-domain-containing protein</fullName>
    </submittedName>
</protein>
<evidence type="ECO:0000256" key="3">
    <source>
        <dbReference type="ARBA" id="ARBA00022989"/>
    </source>
</evidence>
<feature type="region of interest" description="Disordered" evidence="5">
    <location>
        <begin position="300"/>
        <end position="385"/>
    </location>
</feature>
<dbReference type="EMBL" id="MU860254">
    <property type="protein sequence ID" value="KAK4235589.1"/>
    <property type="molecule type" value="Genomic_DNA"/>
</dbReference>
<dbReference type="PANTHER" id="PTHR23112:SF37">
    <property type="entry name" value="G PROTEIN-COUPLED RECEPTOR GPR1"/>
    <property type="match status" value="1"/>
</dbReference>
<evidence type="ECO:0000256" key="6">
    <source>
        <dbReference type="SAM" id="Phobius"/>
    </source>
</evidence>
<feature type="transmembrane region" description="Helical" evidence="6">
    <location>
        <begin position="482"/>
        <end position="505"/>
    </location>
</feature>
<organism evidence="9 10">
    <name type="scientific">Achaetomium macrosporum</name>
    <dbReference type="NCBI Taxonomy" id="79813"/>
    <lineage>
        <taxon>Eukaryota</taxon>
        <taxon>Fungi</taxon>
        <taxon>Dikarya</taxon>
        <taxon>Ascomycota</taxon>
        <taxon>Pezizomycotina</taxon>
        <taxon>Sordariomycetes</taxon>
        <taxon>Sordariomycetidae</taxon>
        <taxon>Sordariales</taxon>
        <taxon>Chaetomiaceae</taxon>
        <taxon>Achaetomium</taxon>
    </lineage>
</organism>
<evidence type="ECO:0000259" key="7">
    <source>
        <dbReference type="Pfam" id="PF11710"/>
    </source>
</evidence>
<evidence type="ECO:0000256" key="2">
    <source>
        <dbReference type="ARBA" id="ARBA00022692"/>
    </source>
</evidence>
<keyword evidence="10" id="KW-1185">Reference proteome</keyword>
<feature type="region of interest" description="Disordered" evidence="5">
    <location>
        <begin position="400"/>
        <end position="433"/>
    </location>
</feature>
<feature type="transmembrane region" description="Helical" evidence="6">
    <location>
        <begin position="79"/>
        <end position="98"/>
    </location>
</feature>
<name>A0AAN7C577_9PEZI</name>
<feature type="transmembrane region" description="Helical" evidence="6">
    <location>
        <begin position="110"/>
        <end position="135"/>
    </location>
</feature>
<dbReference type="Proteomes" id="UP001303760">
    <property type="component" value="Unassembled WGS sequence"/>
</dbReference>
<feature type="transmembrane region" description="Helical" evidence="6">
    <location>
        <begin position="147"/>
        <end position="165"/>
    </location>
</feature>
<gene>
    <name evidence="9" type="ORF">C8A03DRAFT_46311</name>
</gene>
<feature type="transmembrane region" description="Helical" evidence="6">
    <location>
        <begin position="443"/>
        <end position="462"/>
    </location>
</feature>
<feature type="compositionally biased region" description="Polar residues" evidence="5">
    <location>
        <begin position="370"/>
        <end position="383"/>
    </location>
</feature>
<dbReference type="GO" id="GO:0004930">
    <property type="term" value="F:G protein-coupled receptor activity"/>
    <property type="evidence" value="ECO:0007669"/>
    <property type="project" value="TreeGrafter"/>
</dbReference>
<keyword evidence="2 6" id="KW-0812">Transmembrane</keyword>
<dbReference type="Pfam" id="PF11970">
    <property type="entry name" value="GPR_Gpa2_C"/>
    <property type="match status" value="1"/>
</dbReference>
<evidence type="ECO:0000256" key="4">
    <source>
        <dbReference type="ARBA" id="ARBA00023136"/>
    </source>
</evidence>
<dbReference type="Gene3D" id="1.20.1070.10">
    <property type="entry name" value="Rhodopsin 7-helix transmembrane proteins"/>
    <property type="match status" value="1"/>
</dbReference>
<reference evidence="9" key="1">
    <citation type="journal article" date="2023" name="Mol. Phylogenet. Evol.">
        <title>Genome-scale phylogeny and comparative genomics of the fungal order Sordariales.</title>
        <authorList>
            <person name="Hensen N."/>
            <person name="Bonometti L."/>
            <person name="Westerberg I."/>
            <person name="Brannstrom I.O."/>
            <person name="Guillou S."/>
            <person name="Cros-Aarteil S."/>
            <person name="Calhoun S."/>
            <person name="Haridas S."/>
            <person name="Kuo A."/>
            <person name="Mondo S."/>
            <person name="Pangilinan J."/>
            <person name="Riley R."/>
            <person name="LaButti K."/>
            <person name="Andreopoulos B."/>
            <person name="Lipzen A."/>
            <person name="Chen C."/>
            <person name="Yan M."/>
            <person name="Daum C."/>
            <person name="Ng V."/>
            <person name="Clum A."/>
            <person name="Steindorff A."/>
            <person name="Ohm R.A."/>
            <person name="Martin F."/>
            <person name="Silar P."/>
            <person name="Natvig D.O."/>
            <person name="Lalanne C."/>
            <person name="Gautier V."/>
            <person name="Ament-Velasquez S.L."/>
            <person name="Kruys A."/>
            <person name="Hutchinson M.I."/>
            <person name="Powell A.J."/>
            <person name="Barry K."/>
            <person name="Miller A.N."/>
            <person name="Grigoriev I.V."/>
            <person name="Debuchy R."/>
            <person name="Gladieux P."/>
            <person name="Hiltunen Thoren M."/>
            <person name="Johannesson H."/>
        </authorList>
    </citation>
    <scope>NUCLEOTIDE SEQUENCE</scope>
    <source>
        <strain evidence="9">CBS 532.94</strain>
    </source>
</reference>
<evidence type="ECO:0000256" key="5">
    <source>
        <dbReference type="SAM" id="MobiDB-lite"/>
    </source>
</evidence>
<dbReference type="SUPFAM" id="SSF81321">
    <property type="entry name" value="Family A G protein-coupled receptor-like"/>
    <property type="match status" value="1"/>
</dbReference>